<gene>
    <name evidence="1" type="ORF">AMLFYP55_01285</name>
</gene>
<protein>
    <submittedName>
        <fullName evidence="1">Uncharacterized protein</fullName>
    </submittedName>
</protein>
<dbReference type="EMBL" id="CACRSS010000021">
    <property type="protein sequence ID" value="VYT24779.1"/>
    <property type="molecule type" value="Genomic_DNA"/>
</dbReference>
<sequence length="59" mass="6289">MRLAGIISMMAASQTLYICFSSVFCYFPSQETTASGAVVFQSPRVKSGNSTGMPPCAME</sequence>
<evidence type="ECO:0000313" key="1">
    <source>
        <dbReference type="EMBL" id="VYT24779.1"/>
    </source>
</evidence>
<accession>A0A6N2V2Z9</accession>
<organism evidence="1">
    <name type="scientific">Akkermansia muciniphila</name>
    <dbReference type="NCBI Taxonomy" id="239935"/>
    <lineage>
        <taxon>Bacteria</taxon>
        <taxon>Pseudomonadati</taxon>
        <taxon>Verrucomicrobiota</taxon>
        <taxon>Verrucomicrobiia</taxon>
        <taxon>Verrucomicrobiales</taxon>
        <taxon>Akkermansiaceae</taxon>
        <taxon>Akkermansia</taxon>
    </lineage>
</organism>
<proteinExistence type="predicted"/>
<reference evidence="1" key="1">
    <citation type="submission" date="2019-11" db="EMBL/GenBank/DDBJ databases">
        <authorList>
            <person name="Feng L."/>
        </authorList>
    </citation>
    <scope>NUCLEOTIDE SEQUENCE</scope>
    <source>
        <strain evidence="1">AMuciniphilaLFYP55</strain>
    </source>
</reference>
<dbReference type="AlphaFoldDB" id="A0A6N2V2Z9"/>
<name>A0A6N2V2Z9_9BACT</name>